<evidence type="ECO:0000256" key="1">
    <source>
        <dbReference type="SAM" id="SignalP"/>
    </source>
</evidence>
<evidence type="ECO:0008006" key="4">
    <source>
        <dbReference type="Google" id="ProtNLM"/>
    </source>
</evidence>
<dbReference type="Gene3D" id="2.40.160.60">
    <property type="entry name" value="Outer membrane protein transport protein (OMPP1/FadL/TodX)"/>
    <property type="match status" value="1"/>
</dbReference>
<keyword evidence="1" id="KW-0732">Signal</keyword>
<feature type="chain" id="PRO_5041292749" description="Long-chain fatty acid transport protein" evidence="1">
    <location>
        <begin position="24"/>
        <end position="468"/>
    </location>
</feature>
<feature type="signal peptide" evidence="1">
    <location>
        <begin position="1"/>
        <end position="23"/>
    </location>
</feature>
<name>A0AA48KC77_9BACT</name>
<dbReference type="RefSeq" id="WP_243347179.1">
    <property type="nucleotide sequence ID" value="NZ_AP027081.1"/>
</dbReference>
<accession>A0AA48KC77</accession>
<protein>
    <recommendedName>
        <fullName evidence="4">Long-chain fatty acid transport protein</fullName>
    </recommendedName>
</protein>
<dbReference type="SUPFAM" id="SSF56935">
    <property type="entry name" value="Porins"/>
    <property type="match status" value="1"/>
</dbReference>
<reference evidence="2" key="1">
    <citation type="journal article" date="2023" name="Int. J. Syst. Evol. Microbiol.">
        <title>Mesoterricola silvestris gen. nov., sp. nov., Mesoterricola sediminis sp. nov., Geothrix oryzae sp. nov., Geothrix edaphica sp. nov., Geothrix rubra sp. nov., and Geothrix limicola sp. nov., six novel members of Acidobacteriota isolated from soils.</title>
        <authorList>
            <person name="Itoh H."/>
            <person name="Sugisawa Y."/>
            <person name="Mise K."/>
            <person name="Xu Z."/>
            <person name="Kuniyasu M."/>
            <person name="Ushijima N."/>
            <person name="Kawano K."/>
            <person name="Kobayashi E."/>
            <person name="Shiratori Y."/>
            <person name="Masuda Y."/>
            <person name="Senoo K."/>
        </authorList>
    </citation>
    <scope>NUCLEOTIDE SEQUENCE</scope>
    <source>
        <strain evidence="2">W786</strain>
    </source>
</reference>
<dbReference type="KEGG" id="msea:METESE_00250"/>
<keyword evidence="3" id="KW-1185">Reference proteome</keyword>
<organism evidence="2 3">
    <name type="scientific">Mesoterricola sediminis</name>
    <dbReference type="NCBI Taxonomy" id="2927980"/>
    <lineage>
        <taxon>Bacteria</taxon>
        <taxon>Pseudomonadati</taxon>
        <taxon>Acidobacteriota</taxon>
        <taxon>Holophagae</taxon>
        <taxon>Holophagales</taxon>
        <taxon>Holophagaceae</taxon>
        <taxon>Mesoterricola</taxon>
    </lineage>
</organism>
<dbReference type="Proteomes" id="UP001228113">
    <property type="component" value="Chromosome"/>
</dbReference>
<evidence type="ECO:0000313" key="3">
    <source>
        <dbReference type="Proteomes" id="UP001228113"/>
    </source>
</evidence>
<evidence type="ECO:0000313" key="2">
    <source>
        <dbReference type="EMBL" id="BDU75067.1"/>
    </source>
</evidence>
<sequence length="468" mass="50641">MLQTFRHLRPVLLLLGAAGASRAQMAPIGSIISEQSRTAFSIQGAGARALGLGGAFIALADDATAVSFNPAGLAQMLRPEASLVGRGINRGVAFQDAETTAGSRTLLAGDSLISNTRFDPLLAAATVPLRVGGRTLAIQLSVQRIFPLGEGDSRDLQEQPADGSPARRLRQDISQDGQIDLYSFAAAYEVSQRVLLGLSANLWRGAWSLSSRSTSTSAQGSSYLDFGQTSRFEGANFNLGLLWRWPTWSLGITRRTGFHADYTYATRLATSARPDPVASQPYTTGLHWPSTTGVGFAYRPSDRWLVTADVVSTPWSDTRYMSGRPALDGVNFFNLNRGGASPDATQVHLGVEHLFLPGSGRVIPLRLGWSREPQPVTDRLTGQQRVIQSVSAGTGLKRGAWTFDVAYRYGWGRRAASQFLDPEQILSGTSVRTLGTETLTEHRVDLSLIVQFDRSPVQDLLHHLFVGD</sequence>
<proteinExistence type="predicted"/>
<dbReference type="EMBL" id="AP027081">
    <property type="protein sequence ID" value="BDU75067.1"/>
    <property type="molecule type" value="Genomic_DNA"/>
</dbReference>
<gene>
    <name evidence="2" type="ORF">METESE_00250</name>
</gene>
<dbReference type="AlphaFoldDB" id="A0AA48KC77"/>